<dbReference type="AlphaFoldDB" id="A0A6C0LST6"/>
<protein>
    <submittedName>
        <fullName evidence="1">Uncharacterized protein</fullName>
    </submittedName>
</protein>
<name>A0A6C0LST6_9ZZZZ</name>
<organism evidence="1">
    <name type="scientific">viral metagenome</name>
    <dbReference type="NCBI Taxonomy" id="1070528"/>
    <lineage>
        <taxon>unclassified sequences</taxon>
        <taxon>metagenomes</taxon>
        <taxon>organismal metagenomes</taxon>
    </lineage>
</organism>
<proteinExistence type="predicted"/>
<accession>A0A6C0LST6</accession>
<dbReference type="EMBL" id="MN740538">
    <property type="protein sequence ID" value="QHU32312.1"/>
    <property type="molecule type" value="Genomic_DNA"/>
</dbReference>
<sequence>MSNDAKQCPWCQRWCLKDAACDYVFACGLETTGKFVLGAGCGRTWCWQCGKKYCCPYYDPTTGQRLPTAKDHHDPFCCKKEEGFKEEDYCSGGHSSHCGRRW</sequence>
<evidence type="ECO:0000313" key="1">
    <source>
        <dbReference type="EMBL" id="QHU32312.1"/>
    </source>
</evidence>
<reference evidence="1" key="1">
    <citation type="journal article" date="2020" name="Nature">
        <title>Giant virus diversity and host interactions through global metagenomics.</title>
        <authorList>
            <person name="Schulz F."/>
            <person name="Roux S."/>
            <person name="Paez-Espino D."/>
            <person name="Jungbluth S."/>
            <person name="Walsh D.A."/>
            <person name="Denef V.J."/>
            <person name="McMahon K.D."/>
            <person name="Konstantinidis K.T."/>
            <person name="Eloe-Fadrosh E.A."/>
            <person name="Kyrpides N.C."/>
            <person name="Woyke T."/>
        </authorList>
    </citation>
    <scope>NUCLEOTIDE SEQUENCE</scope>
    <source>
        <strain evidence="1">GVMAG-M-3300027963-9</strain>
    </source>
</reference>